<name>A0A067SNG8_GALM3</name>
<dbReference type="Proteomes" id="UP000027222">
    <property type="component" value="Unassembled WGS sequence"/>
</dbReference>
<dbReference type="HOGENOM" id="CLU_1722503_0_0_1"/>
<keyword evidence="3" id="KW-1185">Reference proteome</keyword>
<accession>A0A067SNG8</accession>
<sequence length="152" mass="16417">MLGKPIVPHAVRDKYVYLSYPTARKTAKLLDKAFEKDGHQLQTSFRKHLRTATDSAGILKPGQRSPPGSARPSSPGASSRSSSPGASGRRRSPRLKAMARLKAIAPSSRLTLHHNSVDVPRRPRPVSAAAQAKAALLGKPPRRSPRIAAKHK</sequence>
<dbReference type="OrthoDB" id="10596607at2759"/>
<feature type="compositionally biased region" description="Low complexity" evidence="1">
    <location>
        <begin position="61"/>
        <end position="87"/>
    </location>
</feature>
<feature type="region of interest" description="Disordered" evidence="1">
    <location>
        <begin position="45"/>
        <end position="152"/>
    </location>
</feature>
<evidence type="ECO:0000313" key="3">
    <source>
        <dbReference type="Proteomes" id="UP000027222"/>
    </source>
</evidence>
<reference evidence="3" key="1">
    <citation type="journal article" date="2014" name="Proc. Natl. Acad. Sci. U.S.A.">
        <title>Extensive sampling of basidiomycete genomes demonstrates inadequacy of the white-rot/brown-rot paradigm for wood decay fungi.</title>
        <authorList>
            <person name="Riley R."/>
            <person name="Salamov A.A."/>
            <person name="Brown D.W."/>
            <person name="Nagy L.G."/>
            <person name="Floudas D."/>
            <person name="Held B.W."/>
            <person name="Levasseur A."/>
            <person name="Lombard V."/>
            <person name="Morin E."/>
            <person name="Otillar R."/>
            <person name="Lindquist E.A."/>
            <person name="Sun H."/>
            <person name="LaButti K.M."/>
            <person name="Schmutz J."/>
            <person name="Jabbour D."/>
            <person name="Luo H."/>
            <person name="Baker S.E."/>
            <person name="Pisabarro A.G."/>
            <person name="Walton J.D."/>
            <person name="Blanchette R.A."/>
            <person name="Henrissat B."/>
            <person name="Martin F."/>
            <person name="Cullen D."/>
            <person name="Hibbett D.S."/>
            <person name="Grigoriev I.V."/>
        </authorList>
    </citation>
    <scope>NUCLEOTIDE SEQUENCE [LARGE SCALE GENOMIC DNA]</scope>
    <source>
        <strain evidence="3">CBS 339.88</strain>
    </source>
</reference>
<gene>
    <name evidence="2" type="ORF">GALMADRAFT_926279</name>
</gene>
<protein>
    <submittedName>
        <fullName evidence="2">Uncharacterized protein</fullName>
    </submittedName>
</protein>
<evidence type="ECO:0000313" key="2">
    <source>
        <dbReference type="EMBL" id="KDR69264.1"/>
    </source>
</evidence>
<dbReference type="EMBL" id="KL142403">
    <property type="protein sequence ID" value="KDR69264.1"/>
    <property type="molecule type" value="Genomic_DNA"/>
</dbReference>
<evidence type="ECO:0000256" key="1">
    <source>
        <dbReference type="SAM" id="MobiDB-lite"/>
    </source>
</evidence>
<organism evidence="2 3">
    <name type="scientific">Galerina marginata (strain CBS 339.88)</name>
    <dbReference type="NCBI Taxonomy" id="685588"/>
    <lineage>
        <taxon>Eukaryota</taxon>
        <taxon>Fungi</taxon>
        <taxon>Dikarya</taxon>
        <taxon>Basidiomycota</taxon>
        <taxon>Agaricomycotina</taxon>
        <taxon>Agaricomycetes</taxon>
        <taxon>Agaricomycetidae</taxon>
        <taxon>Agaricales</taxon>
        <taxon>Agaricineae</taxon>
        <taxon>Strophariaceae</taxon>
        <taxon>Galerina</taxon>
    </lineage>
</organism>
<proteinExistence type="predicted"/>
<dbReference type="AlphaFoldDB" id="A0A067SNG8"/>
<feature type="compositionally biased region" description="Basic residues" evidence="1">
    <location>
        <begin position="140"/>
        <end position="152"/>
    </location>
</feature>
<feature type="compositionally biased region" description="Basic residues" evidence="1">
    <location>
        <begin position="88"/>
        <end position="99"/>
    </location>
</feature>